<protein>
    <submittedName>
        <fullName evidence="5">DB domain-containing protein</fullName>
    </submittedName>
</protein>
<feature type="domain" description="Domain of unknown function DB" evidence="2">
    <location>
        <begin position="104"/>
        <end position="179"/>
    </location>
</feature>
<dbReference type="EMBL" id="UYRR01033162">
    <property type="protein sequence ID" value="VDK58012.1"/>
    <property type="molecule type" value="Genomic_DNA"/>
</dbReference>
<accession>A0A0M3K817</accession>
<reference evidence="5" key="1">
    <citation type="submission" date="2017-02" db="UniProtKB">
        <authorList>
            <consortium name="WormBaseParasite"/>
        </authorList>
    </citation>
    <scope>IDENTIFICATION</scope>
</reference>
<keyword evidence="4" id="KW-1185">Reference proteome</keyword>
<feature type="chain" id="PRO_5043121304" evidence="1">
    <location>
        <begin position="22"/>
        <end position="184"/>
    </location>
</feature>
<dbReference type="WBParaSite" id="ASIM_0001710801-mRNA-1">
    <property type="protein sequence ID" value="ASIM_0001710801-mRNA-1"/>
    <property type="gene ID" value="ASIM_0001710801"/>
</dbReference>
<sequence>MMDLVVIHGILLLAYFGTSQACMGLGGCGGGGGGGGGGIGGCSQCCARARGTKTHSGNPKQFGAVLRTDGNRPSTMVLIQLAIFICDLPLNMKLKNPNDDFLTCCKDAGLPSACLSKCSFSRYNKDTLRNMFFGLDACPIQAANDMHFCATKSMDHRECCARNGVGNTLAGDKCLIFCAPVRIF</sequence>
<dbReference type="OrthoDB" id="5843172at2759"/>
<organism evidence="5">
    <name type="scientific">Anisakis simplex</name>
    <name type="common">Herring worm</name>
    <dbReference type="NCBI Taxonomy" id="6269"/>
    <lineage>
        <taxon>Eukaryota</taxon>
        <taxon>Metazoa</taxon>
        <taxon>Ecdysozoa</taxon>
        <taxon>Nematoda</taxon>
        <taxon>Chromadorea</taxon>
        <taxon>Rhabditida</taxon>
        <taxon>Spirurina</taxon>
        <taxon>Ascaridomorpha</taxon>
        <taxon>Ascaridoidea</taxon>
        <taxon>Anisakidae</taxon>
        <taxon>Anisakis</taxon>
        <taxon>Anisakis simplex complex</taxon>
    </lineage>
</organism>
<dbReference type="PANTHER" id="PTHR46705">
    <property type="entry name" value="PROTEIN CBG09805"/>
    <property type="match status" value="1"/>
</dbReference>
<evidence type="ECO:0000313" key="5">
    <source>
        <dbReference type="WBParaSite" id="ASIM_0001710801-mRNA-1"/>
    </source>
</evidence>
<keyword evidence="1" id="KW-0732">Signal</keyword>
<evidence type="ECO:0000313" key="3">
    <source>
        <dbReference type="EMBL" id="VDK58012.1"/>
    </source>
</evidence>
<dbReference type="InterPro" id="IPR002602">
    <property type="entry name" value="DB"/>
</dbReference>
<evidence type="ECO:0000256" key="1">
    <source>
        <dbReference type="SAM" id="SignalP"/>
    </source>
</evidence>
<name>A0A0M3K817_ANISI</name>
<gene>
    <name evidence="3" type="ORF">ASIM_LOCUS16515</name>
</gene>
<dbReference type="AlphaFoldDB" id="A0A0M3K817"/>
<dbReference type="Proteomes" id="UP000267096">
    <property type="component" value="Unassembled WGS sequence"/>
</dbReference>
<evidence type="ECO:0000259" key="2">
    <source>
        <dbReference type="Pfam" id="PF01682"/>
    </source>
</evidence>
<evidence type="ECO:0000313" key="4">
    <source>
        <dbReference type="Proteomes" id="UP000267096"/>
    </source>
</evidence>
<proteinExistence type="predicted"/>
<feature type="signal peptide" evidence="1">
    <location>
        <begin position="1"/>
        <end position="21"/>
    </location>
</feature>
<reference evidence="3 4" key="2">
    <citation type="submission" date="2018-11" db="EMBL/GenBank/DDBJ databases">
        <authorList>
            <consortium name="Pathogen Informatics"/>
        </authorList>
    </citation>
    <scope>NUCLEOTIDE SEQUENCE [LARGE SCALE GENOMIC DNA]</scope>
</reference>
<dbReference type="PANTHER" id="PTHR46705:SF2">
    <property type="entry name" value="DOMAIN OF UNKNOWN FUNCTION DB DOMAIN-CONTAINING PROTEIN"/>
    <property type="match status" value="1"/>
</dbReference>
<dbReference type="Pfam" id="PF01682">
    <property type="entry name" value="DB"/>
    <property type="match status" value="1"/>
</dbReference>